<proteinExistence type="predicted"/>
<keyword evidence="3" id="KW-1185">Reference proteome</keyword>
<protein>
    <submittedName>
        <fullName evidence="2">Uncharacterized protein</fullName>
    </submittedName>
</protein>
<gene>
    <name evidence="2" type="ORF">DM02DRAFT_652438</name>
</gene>
<dbReference type="Proteomes" id="UP000244855">
    <property type="component" value="Unassembled WGS sequence"/>
</dbReference>
<reference evidence="2 3" key="1">
    <citation type="journal article" date="2018" name="Sci. Rep.">
        <title>Comparative genomics provides insights into the lifestyle and reveals functional heterogeneity of dark septate endophytic fungi.</title>
        <authorList>
            <person name="Knapp D.G."/>
            <person name="Nemeth J.B."/>
            <person name="Barry K."/>
            <person name="Hainaut M."/>
            <person name="Henrissat B."/>
            <person name="Johnson J."/>
            <person name="Kuo A."/>
            <person name="Lim J.H.P."/>
            <person name="Lipzen A."/>
            <person name="Nolan M."/>
            <person name="Ohm R.A."/>
            <person name="Tamas L."/>
            <person name="Grigoriev I.V."/>
            <person name="Spatafora J.W."/>
            <person name="Nagy L.G."/>
            <person name="Kovacs G.M."/>
        </authorList>
    </citation>
    <scope>NUCLEOTIDE SEQUENCE [LARGE SCALE GENOMIC DNA]</scope>
    <source>
        <strain evidence="2 3">DSE2036</strain>
    </source>
</reference>
<evidence type="ECO:0000256" key="1">
    <source>
        <dbReference type="SAM" id="MobiDB-lite"/>
    </source>
</evidence>
<sequence>MISSPVPYDGSSSSSASSSLKASKSTAPSVVPAKLYFAYSCSRPGLVAFFIYATHSVQKIPNPNPYFFDSGCAFAIVPSLDSVLHEREIARQAGRNADRVISSAVILAAELNDHRFHNITFLHLLLKLFKELRVNALLMDLFTGVEPND</sequence>
<dbReference type="EMBL" id="KZ805329">
    <property type="protein sequence ID" value="PVI03667.1"/>
    <property type="molecule type" value="Genomic_DNA"/>
</dbReference>
<feature type="region of interest" description="Disordered" evidence="1">
    <location>
        <begin position="1"/>
        <end position="20"/>
    </location>
</feature>
<organism evidence="2 3">
    <name type="scientific">Periconia macrospinosa</name>
    <dbReference type="NCBI Taxonomy" id="97972"/>
    <lineage>
        <taxon>Eukaryota</taxon>
        <taxon>Fungi</taxon>
        <taxon>Dikarya</taxon>
        <taxon>Ascomycota</taxon>
        <taxon>Pezizomycotina</taxon>
        <taxon>Dothideomycetes</taxon>
        <taxon>Pleosporomycetidae</taxon>
        <taxon>Pleosporales</taxon>
        <taxon>Massarineae</taxon>
        <taxon>Periconiaceae</taxon>
        <taxon>Periconia</taxon>
    </lineage>
</organism>
<evidence type="ECO:0000313" key="2">
    <source>
        <dbReference type="EMBL" id="PVI03667.1"/>
    </source>
</evidence>
<name>A0A2V1DZK6_9PLEO</name>
<accession>A0A2V1DZK6</accession>
<evidence type="ECO:0000313" key="3">
    <source>
        <dbReference type="Proteomes" id="UP000244855"/>
    </source>
</evidence>
<dbReference type="AlphaFoldDB" id="A0A2V1DZK6"/>